<keyword evidence="2" id="KW-1003">Cell membrane</keyword>
<keyword evidence="22" id="KW-1185">Reference proteome</keyword>
<dbReference type="Gene3D" id="3.40.50.2300">
    <property type="match status" value="3"/>
</dbReference>
<keyword evidence="5" id="KW-0732">Signal</keyword>
<feature type="transmembrane region" description="Helical" evidence="19">
    <location>
        <begin position="1259"/>
        <end position="1282"/>
    </location>
</feature>
<keyword evidence="9 17" id="KW-0175">Coiled coil</keyword>
<dbReference type="GO" id="GO:0004965">
    <property type="term" value="F:G protein-coupled GABA receptor activity"/>
    <property type="evidence" value="ECO:0007669"/>
    <property type="project" value="InterPro"/>
</dbReference>
<dbReference type="InterPro" id="IPR028082">
    <property type="entry name" value="Peripla_BP_I"/>
</dbReference>
<dbReference type="PRINTS" id="PR01176">
    <property type="entry name" value="GABABRECEPTR"/>
</dbReference>
<reference evidence="21" key="1">
    <citation type="submission" date="2022-03" db="EMBL/GenBank/DDBJ databases">
        <authorList>
            <person name="Alioto T."/>
            <person name="Alioto T."/>
            <person name="Gomez Garrido J."/>
        </authorList>
    </citation>
    <scope>NUCLEOTIDE SEQUENCE</scope>
</reference>
<dbReference type="Pfam" id="PF01094">
    <property type="entry name" value="ANF_receptor"/>
    <property type="match status" value="1"/>
</dbReference>
<accession>A0AAD1S2S0</accession>
<feature type="region of interest" description="Disordered" evidence="18">
    <location>
        <begin position="1460"/>
        <end position="1487"/>
    </location>
</feature>
<dbReference type="GO" id="GO:0007214">
    <property type="term" value="P:gamma-aminobutyric acid signaling pathway"/>
    <property type="evidence" value="ECO:0007669"/>
    <property type="project" value="TreeGrafter"/>
</dbReference>
<evidence type="ECO:0000256" key="4">
    <source>
        <dbReference type="ARBA" id="ARBA00022692"/>
    </source>
</evidence>
<dbReference type="PRINTS" id="PR01178">
    <property type="entry name" value="GABAB2RECPTR"/>
</dbReference>
<keyword evidence="3" id="KW-0597">Phosphoprotein</keyword>
<keyword evidence="12 21" id="KW-0675">Receptor</keyword>
<evidence type="ECO:0000256" key="16">
    <source>
        <dbReference type="ARBA" id="ARBA00034104"/>
    </source>
</evidence>
<protein>
    <submittedName>
        <fullName evidence="21">Gamma-aminobutyric acid type B receptor subunit 2</fullName>
    </submittedName>
</protein>
<evidence type="ECO:0000256" key="7">
    <source>
        <dbReference type="ARBA" id="ARBA00023018"/>
    </source>
</evidence>
<keyword evidence="11" id="KW-1015">Disulfide bond</keyword>
<evidence type="ECO:0000256" key="1">
    <source>
        <dbReference type="ARBA" id="ARBA00008991"/>
    </source>
</evidence>
<name>A0AAD1S2S0_PELCU</name>
<evidence type="ECO:0000256" key="18">
    <source>
        <dbReference type="SAM" id="MobiDB-lite"/>
    </source>
</evidence>
<dbReference type="PROSITE" id="PS00981">
    <property type="entry name" value="G_PROTEIN_RECEP_F3_3"/>
    <property type="match status" value="1"/>
</dbReference>
<feature type="transmembrane region" description="Helical" evidence="19">
    <location>
        <begin position="1302"/>
        <end position="1318"/>
    </location>
</feature>
<dbReference type="InterPro" id="IPR002455">
    <property type="entry name" value="GPCR3_GABA-B"/>
</dbReference>
<dbReference type="InterPro" id="IPR041689">
    <property type="entry name" value="GBR2_CC"/>
</dbReference>
<evidence type="ECO:0000256" key="9">
    <source>
        <dbReference type="ARBA" id="ARBA00023054"/>
    </source>
</evidence>
<dbReference type="EMBL" id="OW240915">
    <property type="protein sequence ID" value="CAH2283888.1"/>
    <property type="molecule type" value="Genomic_DNA"/>
</dbReference>
<evidence type="ECO:0000256" key="15">
    <source>
        <dbReference type="ARBA" id="ARBA00023257"/>
    </source>
</evidence>
<keyword evidence="8" id="KW-0297">G-protein coupled receptor</keyword>
<dbReference type="PANTHER" id="PTHR10519">
    <property type="entry name" value="GABA-B RECEPTOR"/>
    <property type="match status" value="1"/>
</dbReference>
<evidence type="ECO:0000256" key="8">
    <source>
        <dbReference type="ARBA" id="ARBA00023040"/>
    </source>
</evidence>
<evidence type="ECO:0000313" key="22">
    <source>
        <dbReference type="Proteomes" id="UP001295444"/>
    </source>
</evidence>
<dbReference type="CDD" id="cd15294">
    <property type="entry name" value="7tmC_GABA-B-R2"/>
    <property type="match status" value="1"/>
</dbReference>
<keyword evidence="6 19" id="KW-1133">Transmembrane helix</keyword>
<comment type="similarity">
    <text evidence="1">Belongs to the G-protein coupled receptor 3 family. GABA-B receptor subfamily.</text>
</comment>
<keyword evidence="4 19" id="KW-0812">Transmembrane</keyword>
<keyword evidence="10 19" id="KW-0472">Membrane</keyword>
<dbReference type="GO" id="GO:0045211">
    <property type="term" value="C:postsynaptic membrane"/>
    <property type="evidence" value="ECO:0007669"/>
    <property type="project" value="UniProtKB-SubCell"/>
</dbReference>
<dbReference type="FunFam" id="3.40.50.2300:FF:000072">
    <property type="entry name" value="Gamma-aminobutyric acid type B receptor subunit 2"/>
    <property type="match status" value="2"/>
</dbReference>
<evidence type="ECO:0000313" key="21">
    <source>
        <dbReference type="EMBL" id="CAH2283888.1"/>
    </source>
</evidence>
<feature type="transmembrane region" description="Helical" evidence="19">
    <location>
        <begin position="1128"/>
        <end position="1152"/>
    </location>
</feature>
<evidence type="ECO:0000256" key="17">
    <source>
        <dbReference type="SAM" id="Coils"/>
    </source>
</evidence>
<evidence type="ECO:0000256" key="13">
    <source>
        <dbReference type="ARBA" id="ARBA00023180"/>
    </source>
</evidence>
<evidence type="ECO:0000256" key="2">
    <source>
        <dbReference type="ARBA" id="ARBA00022475"/>
    </source>
</evidence>
<comment type="subcellular location">
    <subcellularLocation>
        <location evidence="16">Postsynaptic cell membrane</location>
        <topology evidence="16">Multi-pass membrane protein</topology>
    </subcellularLocation>
</comment>
<feature type="transmembrane region" description="Helical" evidence="19">
    <location>
        <begin position="1164"/>
        <end position="1182"/>
    </location>
</feature>
<dbReference type="PANTHER" id="PTHR10519:SF74">
    <property type="entry name" value="GAMMA-AMINOBUTYRIC ACID TYPE B RECEPTOR SUBUNIT 2"/>
    <property type="match status" value="1"/>
</dbReference>
<evidence type="ECO:0000256" key="12">
    <source>
        <dbReference type="ARBA" id="ARBA00023170"/>
    </source>
</evidence>
<evidence type="ECO:0000256" key="6">
    <source>
        <dbReference type="ARBA" id="ARBA00022989"/>
    </source>
</evidence>
<keyword evidence="14" id="KW-0807">Transducer</keyword>
<feature type="transmembrane region" description="Helical" evidence="19">
    <location>
        <begin position="1083"/>
        <end position="1108"/>
    </location>
</feature>
<dbReference type="Proteomes" id="UP001295444">
    <property type="component" value="Chromosome 04"/>
</dbReference>
<keyword evidence="15" id="KW-0628">Postsynaptic cell membrane</keyword>
<dbReference type="InterPro" id="IPR017979">
    <property type="entry name" value="GPCR_3_CS"/>
</dbReference>
<gene>
    <name evidence="21" type="ORF">PECUL_23A007274</name>
</gene>
<dbReference type="InterPro" id="IPR017978">
    <property type="entry name" value="GPCR_3_C"/>
</dbReference>
<feature type="compositionally biased region" description="Polar residues" evidence="18">
    <location>
        <begin position="1379"/>
        <end position="1393"/>
    </location>
</feature>
<organism evidence="21 22">
    <name type="scientific">Pelobates cultripes</name>
    <name type="common">Western spadefoot toad</name>
    <dbReference type="NCBI Taxonomy" id="61616"/>
    <lineage>
        <taxon>Eukaryota</taxon>
        <taxon>Metazoa</taxon>
        <taxon>Chordata</taxon>
        <taxon>Craniata</taxon>
        <taxon>Vertebrata</taxon>
        <taxon>Euteleostomi</taxon>
        <taxon>Amphibia</taxon>
        <taxon>Batrachia</taxon>
        <taxon>Anura</taxon>
        <taxon>Pelobatoidea</taxon>
        <taxon>Pelobatidae</taxon>
        <taxon>Pelobates</taxon>
    </lineage>
</organism>
<evidence type="ECO:0000256" key="19">
    <source>
        <dbReference type="SAM" id="Phobius"/>
    </source>
</evidence>
<feature type="domain" description="G-protein coupled receptors family 3 profile" evidence="20">
    <location>
        <begin position="1087"/>
        <end position="1369"/>
    </location>
</feature>
<evidence type="ECO:0000259" key="20">
    <source>
        <dbReference type="PROSITE" id="PS50259"/>
    </source>
</evidence>
<dbReference type="InterPro" id="IPR001828">
    <property type="entry name" value="ANF_lig-bd_rcpt"/>
</dbReference>
<dbReference type="SUPFAM" id="SSF53822">
    <property type="entry name" value="Periplasmic binding protein-like I"/>
    <property type="match status" value="1"/>
</dbReference>
<keyword evidence="13" id="KW-0325">Glycoprotein</keyword>
<evidence type="ECO:0000256" key="3">
    <source>
        <dbReference type="ARBA" id="ARBA00022553"/>
    </source>
</evidence>
<evidence type="ECO:0000256" key="10">
    <source>
        <dbReference type="ARBA" id="ARBA00023136"/>
    </source>
</evidence>
<feature type="transmembrane region" description="Helical" evidence="19">
    <location>
        <begin position="1203"/>
        <end position="1224"/>
    </location>
</feature>
<evidence type="ECO:0000256" key="5">
    <source>
        <dbReference type="ARBA" id="ARBA00022729"/>
    </source>
</evidence>
<feature type="compositionally biased region" description="Polar residues" evidence="18">
    <location>
        <begin position="1468"/>
        <end position="1478"/>
    </location>
</feature>
<dbReference type="PROSITE" id="PS50259">
    <property type="entry name" value="G_PROTEIN_RECEP_F3_4"/>
    <property type="match status" value="1"/>
</dbReference>
<feature type="region of interest" description="Disordered" evidence="18">
    <location>
        <begin position="1369"/>
        <end position="1394"/>
    </location>
</feature>
<dbReference type="GO" id="GO:0038039">
    <property type="term" value="C:G protein-coupled receptor heterodimeric complex"/>
    <property type="evidence" value="ECO:0007669"/>
    <property type="project" value="TreeGrafter"/>
</dbReference>
<evidence type="ECO:0000256" key="11">
    <source>
        <dbReference type="ARBA" id="ARBA00023157"/>
    </source>
</evidence>
<feature type="transmembrane region" description="Helical" evidence="19">
    <location>
        <begin position="1324"/>
        <end position="1347"/>
    </location>
</feature>
<keyword evidence="7" id="KW-0770">Synapse</keyword>
<dbReference type="CDD" id="cd06366">
    <property type="entry name" value="PBP1_GABAb_receptor"/>
    <property type="match status" value="1"/>
</dbReference>
<dbReference type="InterPro" id="IPR002457">
    <property type="entry name" value="GPCR_3_GABA_rcpt_B2"/>
</dbReference>
<evidence type="ECO:0000256" key="14">
    <source>
        <dbReference type="ARBA" id="ARBA00023224"/>
    </source>
</evidence>
<sequence length="1547" mass="173507">MKRLKRQWRSPVRALRAAAEGAGAAAAAAATVGGAAPGGSCPRPAAHMLPPQCLLLVLGLGLGPGFVCGSRGTTIEQPSNGTSLSIMGLMPLSETVAKGSIGRGILPAVQLAIDQIRNESLLQPYFLDLRLYDTAMVPRTRGSMYVGRYVLREMCVGGLSGIVPKMLQLLNMSYFNKINICSILTQYNAKPYPYSPKIIPHIKHLKVLSEVHHNKRKGRAGILRLFVLRQKSKVYTSLRPELRNATNQGSDTKFHCIKRMIVCREDMPTLLYWSLSTSDNSEIFLFSHKFLYSYLQSPLSGYISKPEKEKFDQELNTRKVKILQTCLLPNGHHQERSAKSTGCRLQGERWPGFMELRGGVNTSIYTLNKMCLVFLIKHLEPFVRITTVISSATNIQETQADQCQISAVLLLQRFPVISAATEMHSPGFKFQSTGSISMISLYCLHTVLYEMHYCKENEFPRKGAQKGTCLMTDNRSLALILNHTLVFGGDLSQIIRESFQQLIQLAPERPVHVTHGMSLLIFALTSRCTGVPTKRFSFLPYNEGPDLSYVKNWDVVIWLFRENHAWADLMLTIKVIAVTRLIWGNIVCYSCTVPGIPLSPSAGKRGDVSFLGDSTLVVKLKSVSRPAAHMLPPQCLLLVLGLGLGPGFVCGSRGTTIEQPSNGTSLSIMGLMPLSETVAKGSIGRGILPAVQLAIDQIRNESLLQPYFLDLRLYDTACDNAKGLKAFYDAIKYGPNHLMVFGGVCPSVTSIIAESLKGWNLVQLSFAATTPVLADKKKYPYFFRTVPSDNAVNPAIVKFLRHFKWQRVGTLTQDIQRFSEVRNDLTGELENSNIQIADTESFSNDPCISVKKLKGNDVRIIIGQFDEHMAAKVFCCAYDEEMFGSKYQWIIPGWYQALWWQQANSSTCLSKNLLTAMEGYIGVDFEPLSTKQIKTISGRTPQQYEKEYNEKRSDVEPSKFHGYAYDGIWVIAKTLHRAMENLHSSNRHQRIQDFNYTDHKLGEIFLNAMNETNFFGVTGQVVFRNGERMGTIKFTQFQDGKEVKVGEYNAVADSLELINDTIRFQGVEPPKDQTFIRMQRRQIYLPLYSILSAITIIGMIMASTFLFFNIKNRNQKLIKMSSPYMNNLIILGGMLSYASIFLFGLDGSFVSANTFETLCTVRTWILTVGYTTAFGAMFAKTWRVHAIFKNVKMKKKIIKDQKLLVIVGGMLLIDLCILICWQIVDPLKRTVENYNLEPDPAGRDIAILPFLEHCENTHMTIWLGIVYAYKGLLMLFGCFLAWETRNVSIPALNDSKYIGMSVYNVGIMCIIGAAVSFLTKDQPNVQFCIVALVIIFCSTITLCLVFVPKLITLRTNPDAATQNRRFQFTHNQKKEDSKTSTSVTSVNQASTSRLEGLQSENHRLRMKITELDKDLEEVTMQLQDTPEKTTYIKQNHYQDLNDILSIRNFTDSKDGEKPVLKNHHDQNAPPQWNTIESSRTSKDPIEDINSPEHIQRRLSLQLPILHHAYLPSIGGVDASCASPCVSPSASPRHRHVQPSFQVMVSGL</sequence>
<proteinExistence type="inferred from homology"/>
<feature type="coiled-coil region" evidence="17">
    <location>
        <begin position="1394"/>
        <end position="1421"/>
    </location>
</feature>
<dbReference type="Pfam" id="PF00003">
    <property type="entry name" value="7tm_3"/>
    <property type="match status" value="1"/>
</dbReference>
<dbReference type="Pfam" id="PF18455">
    <property type="entry name" value="GBR2_CC"/>
    <property type="match status" value="1"/>
</dbReference>